<evidence type="ECO:0000313" key="3">
    <source>
        <dbReference type="Proteomes" id="UP000775213"/>
    </source>
</evidence>
<dbReference type="PANTHER" id="PTHR48152">
    <property type="entry name" value="F1C9.34 PROTEIN"/>
    <property type="match status" value="1"/>
</dbReference>
<organism evidence="2 3">
    <name type="scientific">Dendrobium chrysotoxum</name>
    <name type="common">Orchid</name>
    <dbReference type="NCBI Taxonomy" id="161865"/>
    <lineage>
        <taxon>Eukaryota</taxon>
        <taxon>Viridiplantae</taxon>
        <taxon>Streptophyta</taxon>
        <taxon>Embryophyta</taxon>
        <taxon>Tracheophyta</taxon>
        <taxon>Spermatophyta</taxon>
        <taxon>Magnoliopsida</taxon>
        <taxon>Liliopsida</taxon>
        <taxon>Asparagales</taxon>
        <taxon>Orchidaceae</taxon>
        <taxon>Epidendroideae</taxon>
        <taxon>Malaxideae</taxon>
        <taxon>Dendrobiinae</taxon>
        <taxon>Dendrobium</taxon>
    </lineage>
</organism>
<keyword evidence="3" id="KW-1185">Reference proteome</keyword>
<evidence type="ECO:0008006" key="4">
    <source>
        <dbReference type="Google" id="ProtNLM"/>
    </source>
</evidence>
<dbReference type="AlphaFoldDB" id="A0AAV7H0M4"/>
<sequence length="655" mass="70709">MTRKSESIQDFRPAPAQPRGLRPLSRTRSLANSSHCRALGTRTPPALAVPPTPSAIPSLLALPALADWPRPSAHASLAKSTKSGTIDSLFPYIYYRAMGNCHSCFNLPCTKSNQSLPIDSRFIMSSSLPSSVSGGGFGKGSIDLGGLEVRQVSTFTKIWSAGGDADGASFFFPTSIPTGFYALGAYAQRNKNRFFGRVVVARDIAEDGGANALAAPTDFTLIWSSSDGGYFWLPVAPSGYHPVGYLVTNSPEKPSSESLRCVRDDFTDQCEEGEVELWSSDNNGGISIHELVPTVRGQRAPGLPPGTFIARKAGGSSGGGGGGGPSPVRCLKNKNFCLSAAMPDFSQINAIIKAYAPVIYFHPDEAYLPSSVNWFFDNGALLYSKADPTNPARIDSGGANLPQGGSNDGAYWLDLPASEDKERVKKGELSSAKAYVHVKQMLGGTATDFVFWLFYPFNGPGRLKVGVLTFGLGKIGEHVGDWEHVTLRVSNFDGELRKVYFSEHSRGEWLESPELEFDGEEGNKPVAYASLYGHAFYPRAGLVLQGSEELGIGIRNDARKGKKKLDAGESFEIVAAEHLPAAEEVVAPAWVDYMREWGPKVSYDVGDELEKVERSLPEKWRLTVRKLVNGLPPELFGEEGPTGPKVKASWEGDEP</sequence>
<dbReference type="InterPro" id="IPR009291">
    <property type="entry name" value="Vps62"/>
</dbReference>
<dbReference type="PANTHER" id="PTHR48152:SF3">
    <property type="entry name" value="DUF946 FAMILY PROTEIN (DUF946)"/>
    <property type="match status" value="1"/>
</dbReference>
<evidence type="ECO:0000313" key="2">
    <source>
        <dbReference type="EMBL" id="KAH0461887.1"/>
    </source>
</evidence>
<comment type="caution">
    <text evidence="2">The sequence shown here is derived from an EMBL/GenBank/DDBJ whole genome shotgun (WGS) entry which is preliminary data.</text>
</comment>
<reference evidence="2 3" key="1">
    <citation type="journal article" date="2021" name="Hortic Res">
        <title>Chromosome-scale assembly of the Dendrobium chrysotoxum genome enhances the understanding of orchid evolution.</title>
        <authorList>
            <person name="Zhang Y."/>
            <person name="Zhang G.Q."/>
            <person name="Zhang D."/>
            <person name="Liu X.D."/>
            <person name="Xu X.Y."/>
            <person name="Sun W.H."/>
            <person name="Yu X."/>
            <person name="Zhu X."/>
            <person name="Wang Z.W."/>
            <person name="Zhao X."/>
            <person name="Zhong W.Y."/>
            <person name="Chen H."/>
            <person name="Yin W.L."/>
            <person name="Huang T."/>
            <person name="Niu S.C."/>
            <person name="Liu Z.J."/>
        </authorList>
    </citation>
    <scope>NUCLEOTIDE SEQUENCE [LARGE SCALE GENOMIC DNA]</scope>
    <source>
        <strain evidence="2">Lindl</strain>
    </source>
</reference>
<evidence type="ECO:0000256" key="1">
    <source>
        <dbReference type="SAM" id="MobiDB-lite"/>
    </source>
</evidence>
<protein>
    <recommendedName>
        <fullName evidence="4">Vacuolar protein sorting-associated protein 62</fullName>
    </recommendedName>
</protein>
<proteinExistence type="predicted"/>
<name>A0AAV7H0M4_DENCH</name>
<gene>
    <name evidence="2" type="ORF">IEQ34_009462</name>
</gene>
<feature type="region of interest" description="Disordered" evidence="1">
    <location>
        <begin position="633"/>
        <end position="655"/>
    </location>
</feature>
<feature type="compositionally biased region" description="Polar residues" evidence="1">
    <location>
        <begin position="26"/>
        <end position="35"/>
    </location>
</feature>
<dbReference type="EMBL" id="JAGFBR010000009">
    <property type="protein sequence ID" value="KAH0461887.1"/>
    <property type="molecule type" value="Genomic_DNA"/>
</dbReference>
<dbReference type="Proteomes" id="UP000775213">
    <property type="component" value="Unassembled WGS sequence"/>
</dbReference>
<accession>A0AAV7H0M4</accession>
<feature type="region of interest" description="Disordered" evidence="1">
    <location>
        <begin position="1"/>
        <end position="35"/>
    </location>
</feature>
<dbReference type="Pfam" id="PF06101">
    <property type="entry name" value="Vps62"/>
    <property type="match status" value="1"/>
</dbReference>